<evidence type="ECO:0000256" key="5">
    <source>
        <dbReference type="ARBA" id="ARBA00076566"/>
    </source>
</evidence>
<name>A0ABD0WIK5_UMBPY</name>
<dbReference type="InterPro" id="IPR032675">
    <property type="entry name" value="LRR_dom_sf"/>
</dbReference>
<sequence length="253" mass="28835">MASSLTLMRRSCRFVSIFATTSRQSSSKTLAPPSLQTGLLLFLSQRFHDVETVLSWIPWLKNRVVRQKNVFYGYTQKNFGDNIATAFYVLSLKGGFRFAGQSEWFRSDKRGKFNWDFMNHRDSPVEEVDVSNTLINYTGLDNLVKQKCLRTLSLSGCTQVDDWFLSRLHVFQDTLEELDISHCPQITEGGLAALKNLRVLRRLDVSQLPRIQNPGLVVILLEEMLPQCQVTAAGFDHCLMDRHTQSDSQAQAP</sequence>
<evidence type="ECO:0000256" key="4">
    <source>
        <dbReference type="ARBA" id="ARBA00072316"/>
    </source>
</evidence>
<gene>
    <name evidence="6" type="ORF">UPYG_G00194810</name>
</gene>
<evidence type="ECO:0000256" key="1">
    <source>
        <dbReference type="ARBA" id="ARBA00006901"/>
    </source>
</evidence>
<evidence type="ECO:0000256" key="3">
    <source>
        <dbReference type="ARBA" id="ARBA00062608"/>
    </source>
</evidence>
<proteinExistence type="inferred from homology"/>
<comment type="subunit">
    <text evidence="3">Interacts with incompletely assembled mitochondrial NADH:ubiquinone oxidoreductase complex (complex I).</text>
</comment>
<evidence type="ECO:0000313" key="7">
    <source>
        <dbReference type="Proteomes" id="UP001557470"/>
    </source>
</evidence>
<evidence type="ECO:0000313" key="6">
    <source>
        <dbReference type="EMBL" id="KAL0972791.1"/>
    </source>
</evidence>
<comment type="caution">
    <text evidence="6">The sequence shown here is derived from an EMBL/GenBank/DDBJ whole genome shotgun (WGS) entry which is preliminary data.</text>
</comment>
<comment type="similarity">
    <text evidence="1">Belongs to the ATP synthase subunit s family.</text>
</comment>
<reference evidence="6 7" key="1">
    <citation type="submission" date="2024-06" db="EMBL/GenBank/DDBJ databases">
        <authorList>
            <person name="Pan Q."/>
            <person name="Wen M."/>
            <person name="Jouanno E."/>
            <person name="Zahm M."/>
            <person name="Klopp C."/>
            <person name="Cabau C."/>
            <person name="Louis A."/>
            <person name="Berthelot C."/>
            <person name="Parey E."/>
            <person name="Roest Crollius H."/>
            <person name="Montfort J."/>
            <person name="Robinson-Rechavi M."/>
            <person name="Bouchez O."/>
            <person name="Lampietro C."/>
            <person name="Lopez Roques C."/>
            <person name="Donnadieu C."/>
            <person name="Postlethwait J."/>
            <person name="Bobe J."/>
            <person name="Verreycken H."/>
            <person name="Guiguen Y."/>
        </authorList>
    </citation>
    <scope>NUCLEOTIDE SEQUENCE [LARGE SCALE GENOMIC DNA]</scope>
    <source>
        <strain evidence="6">Up_M1</strain>
        <tissue evidence="6">Testis</tissue>
    </source>
</reference>
<organism evidence="6 7">
    <name type="scientific">Umbra pygmaea</name>
    <name type="common">Eastern mudminnow</name>
    <dbReference type="NCBI Taxonomy" id="75934"/>
    <lineage>
        <taxon>Eukaryota</taxon>
        <taxon>Metazoa</taxon>
        <taxon>Chordata</taxon>
        <taxon>Craniata</taxon>
        <taxon>Vertebrata</taxon>
        <taxon>Euteleostomi</taxon>
        <taxon>Actinopterygii</taxon>
        <taxon>Neopterygii</taxon>
        <taxon>Teleostei</taxon>
        <taxon>Protacanthopterygii</taxon>
        <taxon>Esociformes</taxon>
        <taxon>Umbridae</taxon>
        <taxon>Umbra</taxon>
    </lineage>
</organism>
<dbReference type="SUPFAM" id="SSF52047">
    <property type="entry name" value="RNI-like"/>
    <property type="match status" value="1"/>
</dbReference>
<dbReference type="Pfam" id="PF13516">
    <property type="entry name" value="LRR_6"/>
    <property type="match status" value="1"/>
</dbReference>
<dbReference type="AlphaFoldDB" id="A0ABD0WIK5"/>
<dbReference type="Proteomes" id="UP001557470">
    <property type="component" value="Unassembled WGS sequence"/>
</dbReference>
<dbReference type="EMBL" id="JAGEUA010000006">
    <property type="protein sequence ID" value="KAL0972791.1"/>
    <property type="molecule type" value="Genomic_DNA"/>
</dbReference>
<keyword evidence="7" id="KW-1185">Reference proteome</keyword>
<comment type="function">
    <text evidence="2">Required for the assembly of the mitochondrial NADH:ubiquinone oxidoreductase complex (complex I). Involved in the assembly of the distal region of complex I.</text>
</comment>
<evidence type="ECO:0000256" key="2">
    <source>
        <dbReference type="ARBA" id="ARBA00057777"/>
    </source>
</evidence>
<dbReference type="FunFam" id="3.80.10.10:FF:000168">
    <property type="entry name" value="Distal membrane arm assembly complex 2"/>
    <property type="match status" value="1"/>
</dbReference>
<accession>A0ABD0WIK5</accession>
<protein>
    <recommendedName>
        <fullName evidence="4">Distal membrane-arm assembly complex protein 2</fullName>
    </recommendedName>
    <alternativeName>
        <fullName evidence="5">ATP synthase subunit s-like protein</fullName>
    </alternativeName>
</protein>
<dbReference type="Gene3D" id="3.80.10.10">
    <property type="entry name" value="Ribonuclease Inhibitor"/>
    <property type="match status" value="1"/>
</dbReference>
<dbReference type="InterPro" id="IPR001611">
    <property type="entry name" value="Leu-rich_rpt"/>
</dbReference>